<reference evidence="2" key="1">
    <citation type="journal article" date="2007" name="Plant Cell">
        <title>Dothideomycete-plant interactions illuminated by genome sequencing and EST analysis of the wheat pathogen Stagonospora nodorum.</title>
        <authorList>
            <person name="Hane J.K."/>
            <person name="Lowe R.G."/>
            <person name="Solomon P.S."/>
            <person name="Tan K.C."/>
            <person name="Schoch C.L."/>
            <person name="Spatafora J.W."/>
            <person name="Crous P.W."/>
            <person name="Kodira C."/>
            <person name="Birren B.W."/>
            <person name="Galagan J.E."/>
            <person name="Torriani S.F."/>
            <person name="McDonald B.A."/>
            <person name="Oliver R.P."/>
        </authorList>
    </citation>
    <scope>NUCLEOTIDE SEQUENCE [LARGE SCALE GENOMIC DNA]</scope>
    <source>
        <strain evidence="2">SN15 / ATCC MYA-4574 / FGSC 10173</strain>
    </source>
</reference>
<dbReference type="VEuPathDB" id="FungiDB:JI435_307080"/>
<dbReference type="GeneID" id="5977694"/>
<dbReference type="Proteomes" id="UP000001055">
    <property type="component" value="Unassembled WGS sequence"/>
</dbReference>
<gene>
    <name evidence="1" type="ORF">SNOG_10518</name>
</gene>
<dbReference type="InParanoid" id="Q0UCJ6"/>
<dbReference type="RefSeq" id="XP_001800787.1">
    <property type="nucleotide sequence ID" value="XM_001800735.1"/>
</dbReference>
<evidence type="ECO:0000313" key="1">
    <source>
        <dbReference type="EMBL" id="EAT81912.2"/>
    </source>
</evidence>
<protein>
    <submittedName>
        <fullName evidence="1">Uncharacterized protein</fullName>
    </submittedName>
</protein>
<sequence>MVVEVLEVLIDLLATRSDFEALTAIGYTTSAGFRFQMRTMLSDEEMEDIYEDTDFYVEEGDDFVDDETGKAIYTRETQPQILKWRPKLWHMPNRQELLSIESFLPGPCPKARISSSGCEVDIWQTDLIPNSDSEDWIHHAIWWSIFRWMQEVKNLHAKGMPDGSFSLVLHGPSADASQNLADTIIKVAAWQDANAEYFRRHQAEFHPYRNGVISGFPEIVKEVLQGTIPVSLESEISHEIWDTAKILREHEGPWPTDFAEAVPEHPFNEPAGGWEAARNEHRIEVDYLERFEGRAFATILGQHKSLFFRLPRELRDKIYIYCVSEDHGYLHDSSTGKLRLHDGRPIDNALMFTCKRVTRETQGLALRTNTITFRTQVSLPEAIDMPSDAALFEYLRKKRIDALGEMLCFAHSLVTSSVLQSLREKWPNSKAVAGLMASIERYGTQIMGRDTLSLYLYDMHCDNAEQEDILDDIIELIRSHADFDALTSIGYTKSKWYRWQLRHCVTDEHMKHLWEGKNFDESAGDFFIDELTGSPWYTEATRRSILDWKPERWQIPTREELRKTGKILVGWPKASIWYENVPGRLSLCGSFNNSHLTFVSTFVKSLLRKTIRQ</sequence>
<proteinExistence type="predicted"/>
<dbReference type="EMBL" id="CH445341">
    <property type="protein sequence ID" value="EAT81912.2"/>
    <property type="molecule type" value="Genomic_DNA"/>
</dbReference>
<name>Q0UCJ6_PHANO</name>
<organism evidence="1 2">
    <name type="scientific">Phaeosphaeria nodorum (strain SN15 / ATCC MYA-4574 / FGSC 10173)</name>
    <name type="common">Glume blotch fungus</name>
    <name type="synonym">Parastagonospora nodorum</name>
    <dbReference type="NCBI Taxonomy" id="321614"/>
    <lineage>
        <taxon>Eukaryota</taxon>
        <taxon>Fungi</taxon>
        <taxon>Dikarya</taxon>
        <taxon>Ascomycota</taxon>
        <taxon>Pezizomycotina</taxon>
        <taxon>Dothideomycetes</taxon>
        <taxon>Pleosporomycetidae</taxon>
        <taxon>Pleosporales</taxon>
        <taxon>Pleosporineae</taxon>
        <taxon>Phaeosphaeriaceae</taxon>
        <taxon>Parastagonospora</taxon>
    </lineage>
</organism>
<dbReference type="KEGG" id="pno:SNOG_10518"/>
<dbReference type="AlphaFoldDB" id="Q0UCJ6"/>
<accession>Q0UCJ6</accession>
<dbReference type="VEuPathDB" id="FungiDB:JI435_307090"/>
<evidence type="ECO:0000313" key="2">
    <source>
        <dbReference type="Proteomes" id="UP000001055"/>
    </source>
</evidence>